<evidence type="ECO:0000313" key="2">
    <source>
        <dbReference type="EMBL" id="TWH80410.1"/>
    </source>
</evidence>
<name>A0A562JBD8_9FIRM</name>
<comment type="caution">
    <text evidence="2">The sequence shown here is derived from an EMBL/GenBank/DDBJ whole genome shotgun (WGS) entry which is preliminary data.</text>
</comment>
<feature type="chain" id="PRO_5022245684" description="DUF2680 domain-containing protein" evidence="1">
    <location>
        <begin position="27"/>
        <end position="176"/>
    </location>
</feature>
<feature type="signal peptide" evidence="1">
    <location>
        <begin position="1"/>
        <end position="26"/>
    </location>
</feature>
<protein>
    <recommendedName>
        <fullName evidence="4">DUF2680 domain-containing protein</fullName>
    </recommendedName>
</protein>
<keyword evidence="3" id="KW-1185">Reference proteome</keyword>
<dbReference type="RefSeq" id="WP_170226143.1">
    <property type="nucleotide sequence ID" value="NZ_VLKH01000004.1"/>
</dbReference>
<evidence type="ECO:0008006" key="4">
    <source>
        <dbReference type="Google" id="ProtNLM"/>
    </source>
</evidence>
<gene>
    <name evidence="2" type="ORF">LY60_01672</name>
</gene>
<evidence type="ECO:0000313" key="3">
    <source>
        <dbReference type="Proteomes" id="UP000315343"/>
    </source>
</evidence>
<organism evidence="2 3">
    <name type="scientific">Sedimentibacter saalensis</name>
    <dbReference type="NCBI Taxonomy" id="130788"/>
    <lineage>
        <taxon>Bacteria</taxon>
        <taxon>Bacillati</taxon>
        <taxon>Bacillota</taxon>
        <taxon>Tissierellia</taxon>
        <taxon>Sedimentibacter</taxon>
    </lineage>
</organism>
<proteinExistence type="predicted"/>
<dbReference type="Proteomes" id="UP000315343">
    <property type="component" value="Unassembled WGS sequence"/>
</dbReference>
<dbReference type="AlphaFoldDB" id="A0A562JBD8"/>
<evidence type="ECO:0000256" key="1">
    <source>
        <dbReference type="SAM" id="SignalP"/>
    </source>
</evidence>
<sequence length="176" mass="17991">MTNLKKLAVLGAVVLTIGTTSVTAFAVSALTPAEIAANVTGKAVEEVTAEKFQNGIAYGGVAKNYDSLEEFQAAMLESKIAILNERVAEGTMTQEEADEIIEAIKENQTVCDGTGETRVGQSFGAAFGGMMGNVQGQGLGLGNNVQGRGFGGQFRGVGGNGLGNGLGLRDGSCLVQ</sequence>
<accession>A0A562JBD8</accession>
<keyword evidence="1" id="KW-0732">Signal</keyword>
<reference evidence="2 3" key="1">
    <citation type="submission" date="2019-07" db="EMBL/GenBank/DDBJ databases">
        <title>Genomic Encyclopedia of Type Strains, Phase I: the one thousand microbial genomes (KMG-I) project.</title>
        <authorList>
            <person name="Kyrpides N."/>
        </authorList>
    </citation>
    <scope>NUCLEOTIDE SEQUENCE [LARGE SCALE GENOMIC DNA]</scope>
    <source>
        <strain evidence="2 3">DSM 13558</strain>
    </source>
</reference>
<dbReference type="EMBL" id="VLKH01000004">
    <property type="protein sequence ID" value="TWH80410.1"/>
    <property type="molecule type" value="Genomic_DNA"/>
</dbReference>